<evidence type="ECO:0000256" key="2">
    <source>
        <dbReference type="SAM" id="Phobius"/>
    </source>
</evidence>
<keyword evidence="2" id="KW-0472">Membrane</keyword>
<proteinExistence type="predicted"/>
<reference evidence="3" key="1">
    <citation type="journal article" date="2004" name="Fungal Genet. Biol.">
        <title>Insight into the genome of Aspergillus fumigatus: analysis of a 922 kb region encompassing the nitrate assimilation gene cluster.</title>
        <authorList>
            <person name="Pain A."/>
            <person name="Woodward J."/>
            <person name="Quail M.A."/>
            <person name="Anderson M.J."/>
            <person name="Clark R."/>
            <person name="Collins M."/>
            <person name="Fosker N."/>
            <person name="Fraser A."/>
            <person name="Harris D."/>
            <person name="Larke N."/>
            <person name="Murphy L."/>
            <person name="Humphray S."/>
            <person name="O'Neil S."/>
            <person name="Pertea M."/>
            <person name="Price C."/>
            <person name="Rabbinowitsch E."/>
            <person name="Rajandream M-A."/>
            <person name="Salzberg S."/>
            <person name="Saunders D."/>
            <person name="Seegar K."/>
            <person name="Sharp S."/>
            <person name="Warren T."/>
            <person name="Denning D.W."/>
            <person name="Barrell B."/>
            <person name="Hall N."/>
        </authorList>
    </citation>
    <scope>NUCLEOTIDE SEQUENCE</scope>
</reference>
<feature type="compositionally biased region" description="Polar residues" evidence="1">
    <location>
        <begin position="365"/>
        <end position="375"/>
    </location>
</feature>
<name>Q6MYJ0_ASPFM</name>
<dbReference type="PANTHER" id="PTHR36819">
    <property type="entry name" value="REGULATOR OF PHOSPHOLIPASE D SRF1"/>
    <property type="match status" value="1"/>
</dbReference>
<dbReference type="EMBL" id="BX649606">
    <property type="protein sequence ID" value="CAF32013.1"/>
    <property type="molecule type" value="Genomic_DNA"/>
</dbReference>
<feature type="transmembrane region" description="Helical" evidence="2">
    <location>
        <begin position="595"/>
        <end position="617"/>
    </location>
</feature>
<sequence>MTLLEGWMGRPRQCDQPRQRQGHQYSVRHKEYTGINAIGAVNGAATKLHHIFLRCKSCLSVAIFRRIERIFSALIAFPGNRTSTFFVSDDLSSLLWALREGMLFRPHSSNGMRCWTLLPQVTSPCFRSLVRDAIKYRELPNDIPAEGPRVDQRSLRRNWHHKESHGEIARRIMVEYLCNGVQSLLLGRNCSKSGGSGMIIDWLDRTTDRRESVKVACLWPLCNWPQRYIFCCLWQKKIVEERRAMAQDVRDSQQPLRLEHALDVGITEKSPQSLEPPPRLTNGLEKDRRSEDTPHNGTLDASAGASQDIDNAIADIGGNSLELGNKLRTLPAWIRSYEAANDEAEASATARLLPPQPGDALVAQHNHSPYTTTRPDYTGEQGFDEETGLGPRRESRWKSFSKAIAYPLEPGLEEKLVTPEWLNQNHTDFSQPWRGQLEPSEDTEDPLKMKRRRQIWFKRFHRTLLKSPIVPLIFRLTIWCFSLTALALGGSIQHLSDKYQHPQGPSALMAIIVDAVALVYLIYITWDEYTAKPLGLRSPAAKARLILLDIFFIVFDSANLSIAFESLSTVSGACTLAEINQQISKKNNAICDRQIALACVLLVALLAWLITFSISVLRYDTPYSNKCAVLTVFLDNRLVERVAQ</sequence>
<organism evidence="3">
    <name type="scientific">Aspergillus fumigatus</name>
    <name type="common">Neosartorya fumigata</name>
    <dbReference type="NCBI Taxonomy" id="746128"/>
    <lineage>
        <taxon>Eukaryota</taxon>
        <taxon>Fungi</taxon>
        <taxon>Dikarya</taxon>
        <taxon>Ascomycota</taxon>
        <taxon>Pezizomycotina</taxon>
        <taxon>Eurotiomycetes</taxon>
        <taxon>Eurotiomycetidae</taxon>
        <taxon>Eurotiales</taxon>
        <taxon>Aspergillaceae</taxon>
        <taxon>Aspergillus</taxon>
        <taxon>Aspergillus subgen. Fumigati</taxon>
    </lineage>
</organism>
<feature type="transmembrane region" description="Helical" evidence="2">
    <location>
        <begin position="504"/>
        <end position="524"/>
    </location>
</feature>
<dbReference type="InterPro" id="IPR037737">
    <property type="entry name" value="Srf1"/>
</dbReference>
<evidence type="ECO:0000256" key="1">
    <source>
        <dbReference type="SAM" id="MobiDB-lite"/>
    </source>
</evidence>
<dbReference type="GO" id="GO:0071944">
    <property type="term" value="C:cell periphery"/>
    <property type="evidence" value="ECO:0007669"/>
    <property type="project" value="TreeGrafter"/>
</dbReference>
<feature type="region of interest" description="Disordered" evidence="1">
    <location>
        <begin position="353"/>
        <end position="391"/>
    </location>
</feature>
<feature type="compositionally biased region" description="Basic and acidic residues" evidence="1">
    <location>
        <begin position="284"/>
        <end position="294"/>
    </location>
</feature>
<protein>
    <recommendedName>
        <fullName evidence="4">Regulator of phospholipase D SRF1</fullName>
    </recommendedName>
</protein>
<evidence type="ECO:0008006" key="4">
    <source>
        <dbReference type="Google" id="ProtNLM"/>
    </source>
</evidence>
<feature type="transmembrane region" description="Helical" evidence="2">
    <location>
        <begin position="545"/>
        <end position="564"/>
    </location>
</feature>
<accession>Q6MYJ0</accession>
<dbReference type="AlphaFoldDB" id="Q6MYJ0"/>
<evidence type="ECO:0000313" key="3">
    <source>
        <dbReference type="EMBL" id="CAF32013.1"/>
    </source>
</evidence>
<keyword evidence="2" id="KW-1133">Transmembrane helix</keyword>
<dbReference type="PANTHER" id="PTHR36819:SF1">
    <property type="entry name" value="REGULATOR OF PHOSPHOLIPASE D SRF1"/>
    <property type="match status" value="1"/>
</dbReference>
<dbReference type="GO" id="GO:0000324">
    <property type="term" value="C:fungal-type vacuole"/>
    <property type="evidence" value="ECO:0007669"/>
    <property type="project" value="TreeGrafter"/>
</dbReference>
<feature type="transmembrane region" description="Helical" evidence="2">
    <location>
        <begin position="472"/>
        <end position="492"/>
    </location>
</feature>
<gene>
    <name evidence="3" type="ORF">AfA5c11.14c</name>
</gene>
<keyword evidence="2" id="KW-0812">Transmembrane</keyword>
<feature type="region of interest" description="Disordered" evidence="1">
    <location>
        <begin position="265"/>
        <end position="306"/>
    </location>
</feature>